<dbReference type="RefSeq" id="WP_021319854.1">
    <property type="nucleotide sequence ID" value="NZ_AUWY01000126.1"/>
</dbReference>
<reference evidence="1 2" key="1">
    <citation type="journal article" date="2013" name="Genome Announc.">
        <title>Draft Genome Sequence of Sphingobium ummariense Strain RL-3, a Hexachlorocyclohexane-Degrading Bacterium.</title>
        <authorList>
            <person name="Kohli P."/>
            <person name="Dua A."/>
            <person name="Sangwan N."/>
            <person name="Oldach P."/>
            <person name="Khurana J.P."/>
            <person name="Lal R."/>
        </authorList>
    </citation>
    <scope>NUCLEOTIDE SEQUENCE [LARGE SCALE GENOMIC DNA]</scope>
    <source>
        <strain evidence="1 2">RL-3</strain>
    </source>
</reference>
<proteinExistence type="predicted"/>
<dbReference type="AlphaFoldDB" id="T0IWJ5"/>
<organism evidence="1 2">
    <name type="scientific">Sphingobium ummariense RL-3</name>
    <dbReference type="NCBI Taxonomy" id="1346791"/>
    <lineage>
        <taxon>Bacteria</taxon>
        <taxon>Pseudomonadati</taxon>
        <taxon>Pseudomonadota</taxon>
        <taxon>Alphaproteobacteria</taxon>
        <taxon>Sphingomonadales</taxon>
        <taxon>Sphingomonadaceae</taxon>
        <taxon>Sphingobium</taxon>
    </lineage>
</organism>
<name>T0IWJ5_9SPHN</name>
<gene>
    <name evidence="1" type="ORF">M529_21405</name>
</gene>
<dbReference type="STRING" id="1346791.M529_21405"/>
<protein>
    <submittedName>
        <fullName evidence="1">Uncharacterized protein</fullName>
    </submittedName>
</protein>
<comment type="caution">
    <text evidence="1">The sequence shown here is derived from an EMBL/GenBank/DDBJ whole genome shotgun (WGS) entry which is preliminary data.</text>
</comment>
<sequence length="65" mass="7317">MADAAEELRRLYLQREQVCLAGRVADEAVVRGDASARIEAERLFAELHRIDLAINRLEAGNDTKH</sequence>
<evidence type="ECO:0000313" key="2">
    <source>
        <dbReference type="Proteomes" id="UP000015523"/>
    </source>
</evidence>
<keyword evidence="2" id="KW-1185">Reference proteome</keyword>
<accession>T0IWJ5</accession>
<evidence type="ECO:0000313" key="1">
    <source>
        <dbReference type="EMBL" id="EQB30131.1"/>
    </source>
</evidence>
<dbReference type="EMBL" id="AUWY01000126">
    <property type="protein sequence ID" value="EQB30131.1"/>
    <property type="molecule type" value="Genomic_DNA"/>
</dbReference>
<dbReference type="Proteomes" id="UP000015523">
    <property type="component" value="Unassembled WGS sequence"/>
</dbReference>